<proteinExistence type="inferred from homology"/>
<evidence type="ECO:0000256" key="4">
    <source>
        <dbReference type="ARBA" id="ARBA00022688"/>
    </source>
</evidence>
<evidence type="ECO:0000313" key="10">
    <source>
        <dbReference type="EMBL" id="SZF03839.1"/>
    </source>
</evidence>
<dbReference type="AlphaFoldDB" id="A0A383UVP3"/>
<sequence length="244" mass="26607">MATTALSRSISKRLVGSPSTWSRCLYHSYDHAAPPAPFSNAQCRILAAALGHVGQHGFTLTALGLGANEAGYIDASTHLFPDAAFSLVHYHLYTQRLALAACPPPPSADVESRIRAYTWERLRANHPVIGRWPEALALAALPRNVPVALNELSLLVDDIHFLAGDASVDTSWYTKRASLATIYTSTELFMTGDKSPDYKDTRDFLERRFKAMDTVGSTLSAIVEWGSFTASAAINVLRSKGMRV</sequence>
<dbReference type="Proteomes" id="UP000275772">
    <property type="component" value="Unassembled WGS sequence"/>
</dbReference>
<dbReference type="Gene3D" id="1.10.357.10">
    <property type="entry name" value="Tetracycline Repressor, domain 2"/>
    <property type="match status" value="1"/>
</dbReference>
<comment type="similarity">
    <text evidence="3 8">Belongs to the COQ9 family.</text>
</comment>
<dbReference type="FunFam" id="1.10.357.10:FF:000004">
    <property type="entry name" value="Ubiquinone biosynthesis protein COQ9, mitochondrial"/>
    <property type="match status" value="1"/>
</dbReference>
<evidence type="ECO:0000259" key="9">
    <source>
        <dbReference type="Pfam" id="PF08511"/>
    </source>
</evidence>
<gene>
    <name evidence="10" type="ORF">BLGHR1_14633</name>
</gene>
<keyword evidence="7 8" id="KW-0496">Mitochondrion</keyword>
<protein>
    <recommendedName>
        <fullName evidence="8">Ubiquinone biosynthesis protein</fullName>
    </recommendedName>
</protein>
<dbReference type="NCBIfam" id="TIGR02396">
    <property type="entry name" value="diverge_rpsU"/>
    <property type="match status" value="1"/>
</dbReference>
<dbReference type="PANTHER" id="PTHR21427:SF19">
    <property type="entry name" value="UBIQUINONE BIOSYNTHESIS PROTEIN COQ9, MITOCHONDRIAL"/>
    <property type="match status" value="1"/>
</dbReference>
<evidence type="ECO:0000256" key="7">
    <source>
        <dbReference type="ARBA" id="ARBA00023128"/>
    </source>
</evidence>
<dbReference type="GO" id="GO:0005743">
    <property type="term" value="C:mitochondrial inner membrane"/>
    <property type="evidence" value="ECO:0007669"/>
    <property type="project" value="TreeGrafter"/>
</dbReference>
<dbReference type="GO" id="GO:0006744">
    <property type="term" value="P:ubiquinone biosynthetic process"/>
    <property type="evidence" value="ECO:0007669"/>
    <property type="project" value="UniProtKB-UniRule"/>
</dbReference>
<dbReference type="GO" id="GO:0008289">
    <property type="term" value="F:lipid binding"/>
    <property type="evidence" value="ECO:0007669"/>
    <property type="project" value="UniProtKB-UniRule"/>
</dbReference>
<reference evidence="10 11" key="1">
    <citation type="submission" date="2017-11" db="EMBL/GenBank/DDBJ databases">
        <authorList>
            <person name="Kracher B."/>
        </authorList>
    </citation>
    <scope>NUCLEOTIDE SEQUENCE [LARGE SCALE GENOMIC DNA]</scope>
    <source>
        <strain evidence="10 11">RACE1</strain>
    </source>
</reference>
<organism evidence="10 11">
    <name type="scientific">Blumeria hordei</name>
    <name type="common">Barley powdery mildew</name>
    <name type="synonym">Blumeria graminis f. sp. hordei</name>
    <dbReference type="NCBI Taxonomy" id="2867405"/>
    <lineage>
        <taxon>Eukaryota</taxon>
        <taxon>Fungi</taxon>
        <taxon>Dikarya</taxon>
        <taxon>Ascomycota</taxon>
        <taxon>Pezizomycotina</taxon>
        <taxon>Leotiomycetes</taxon>
        <taxon>Erysiphales</taxon>
        <taxon>Erysiphaceae</taxon>
        <taxon>Blumeria</taxon>
    </lineage>
</organism>
<evidence type="ECO:0000256" key="3">
    <source>
        <dbReference type="ARBA" id="ARBA00010766"/>
    </source>
</evidence>
<keyword evidence="6 8" id="KW-0446">Lipid-binding</keyword>
<dbReference type="UniPathway" id="UPA00232"/>
<dbReference type="InterPro" id="IPR013718">
    <property type="entry name" value="COQ9_C"/>
</dbReference>
<keyword evidence="5" id="KW-0809">Transit peptide</keyword>
<accession>A0A383UVP3</accession>
<evidence type="ECO:0000256" key="5">
    <source>
        <dbReference type="ARBA" id="ARBA00022946"/>
    </source>
</evidence>
<keyword evidence="4 8" id="KW-0831">Ubiquinone biosynthesis</keyword>
<evidence type="ECO:0000256" key="1">
    <source>
        <dbReference type="ARBA" id="ARBA00004173"/>
    </source>
</evidence>
<dbReference type="EMBL" id="UNSH01000056">
    <property type="protein sequence ID" value="SZF03839.1"/>
    <property type="molecule type" value="Genomic_DNA"/>
</dbReference>
<evidence type="ECO:0000256" key="6">
    <source>
        <dbReference type="ARBA" id="ARBA00023121"/>
    </source>
</evidence>
<name>A0A383UVP3_BLUHO</name>
<evidence type="ECO:0000313" key="11">
    <source>
        <dbReference type="Proteomes" id="UP000275772"/>
    </source>
</evidence>
<dbReference type="PANTHER" id="PTHR21427">
    <property type="entry name" value="UBIQUINONE BIOSYNTHESIS PROTEIN COQ9, MITOCHONDRIAL"/>
    <property type="match status" value="1"/>
</dbReference>
<evidence type="ECO:0000256" key="2">
    <source>
        <dbReference type="ARBA" id="ARBA00004749"/>
    </source>
</evidence>
<comment type="function">
    <text evidence="8">Membrane-associated protein that warps the membrane surface to access and bind aromatic isoprenes with high specificity, including ubiquinone (CoQ) isoprene intermediates and presents them directly to Coq7, therefore facilitating the Coq7-mediated hydroxylase step. Participates in the biosynthesis of coenzyme Q, also named ubiquinone, an essential lipid-soluble electron transporter for aerobic cellular respiration.</text>
</comment>
<dbReference type="Pfam" id="PF08511">
    <property type="entry name" value="COQ9"/>
    <property type="match status" value="1"/>
</dbReference>
<comment type="pathway">
    <text evidence="2 8">Cofactor biosynthesis; ubiquinone biosynthesis.</text>
</comment>
<evidence type="ECO:0000256" key="8">
    <source>
        <dbReference type="RuleBase" id="RU366063"/>
    </source>
</evidence>
<comment type="subcellular location">
    <subcellularLocation>
        <location evidence="1 8">Mitochondrion</location>
    </subcellularLocation>
</comment>
<dbReference type="InterPro" id="IPR012762">
    <property type="entry name" value="Ubiq_biosynth_COQ9"/>
</dbReference>
<feature type="domain" description="COQ9 C-terminal" evidence="9">
    <location>
        <begin position="145"/>
        <end position="215"/>
    </location>
</feature>
<dbReference type="VEuPathDB" id="FungiDB:BLGHR1_14633"/>